<organism evidence="5 6">
    <name type="scientific">Saltatorellus ferox</name>
    <dbReference type="NCBI Taxonomy" id="2528018"/>
    <lineage>
        <taxon>Bacteria</taxon>
        <taxon>Pseudomonadati</taxon>
        <taxon>Planctomycetota</taxon>
        <taxon>Planctomycetia</taxon>
        <taxon>Planctomycetia incertae sedis</taxon>
        <taxon>Saltatorellus</taxon>
    </lineage>
</organism>
<name>A0A518EUZ6_9BACT</name>
<evidence type="ECO:0000313" key="5">
    <source>
        <dbReference type="EMBL" id="QDV07884.1"/>
    </source>
</evidence>
<gene>
    <name evidence="5" type="primary">yedQ_2</name>
    <name evidence="5" type="ORF">Poly30_34190</name>
</gene>
<dbReference type="Proteomes" id="UP000320390">
    <property type="component" value="Chromosome"/>
</dbReference>
<reference evidence="5 6" key="1">
    <citation type="submission" date="2019-02" db="EMBL/GenBank/DDBJ databases">
        <title>Deep-cultivation of Planctomycetes and their phenomic and genomic characterization uncovers novel biology.</title>
        <authorList>
            <person name="Wiegand S."/>
            <person name="Jogler M."/>
            <person name="Boedeker C."/>
            <person name="Pinto D."/>
            <person name="Vollmers J."/>
            <person name="Rivas-Marin E."/>
            <person name="Kohn T."/>
            <person name="Peeters S.H."/>
            <person name="Heuer A."/>
            <person name="Rast P."/>
            <person name="Oberbeckmann S."/>
            <person name="Bunk B."/>
            <person name="Jeske O."/>
            <person name="Meyerdierks A."/>
            <person name="Storesund J.E."/>
            <person name="Kallscheuer N."/>
            <person name="Luecker S."/>
            <person name="Lage O.M."/>
            <person name="Pohl T."/>
            <person name="Merkel B.J."/>
            <person name="Hornburger P."/>
            <person name="Mueller R.-W."/>
            <person name="Bruemmer F."/>
            <person name="Labrenz M."/>
            <person name="Spormann A.M."/>
            <person name="Op den Camp H."/>
            <person name="Overmann J."/>
            <person name="Amann R."/>
            <person name="Jetten M.S.M."/>
            <person name="Mascher T."/>
            <person name="Medema M.H."/>
            <person name="Devos D.P."/>
            <person name="Kaster A.-K."/>
            <person name="Ovreas L."/>
            <person name="Rohde M."/>
            <person name="Galperin M.Y."/>
            <person name="Jogler C."/>
        </authorList>
    </citation>
    <scope>NUCLEOTIDE SEQUENCE [LARGE SCALE GENOMIC DNA]</scope>
    <source>
        <strain evidence="5 6">Poly30</strain>
    </source>
</reference>
<dbReference type="InterPro" id="IPR050469">
    <property type="entry name" value="Diguanylate_Cyclase"/>
</dbReference>
<feature type="region of interest" description="Disordered" evidence="3">
    <location>
        <begin position="54"/>
        <end position="80"/>
    </location>
</feature>
<dbReference type="Gene3D" id="3.30.70.270">
    <property type="match status" value="1"/>
</dbReference>
<evidence type="ECO:0000256" key="2">
    <source>
        <dbReference type="ARBA" id="ARBA00034247"/>
    </source>
</evidence>
<dbReference type="InterPro" id="IPR000160">
    <property type="entry name" value="GGDEF_dom"/>
</dbReference>
<keyword evidence="5" id="KW-0808">Transferase</keyword>
<dbReference type="EMBL" id="CP036434">
    <property type="protein sequence ID" value="QDV07884.1"/>
    <property type="molecule type" value="Genomic_DNA"/>
</dbReference>
<dbReference type="InterPro" id="IPR029787">
    <property type="entry name" value="Nucleotide_cyclase"/>
</dbReference>
<evidence type="ECO:0000256" key="3">
    <source>
        <dbReference type="SAM" id="MobiDB-lite"/>
    </source>
</evidence>
<dbReference type="NCBIfam" id="TIGR00254">
    <property type="entry name" value="GGDEF"/>
    <property type="match status" value="1"/>
</dbReference>
<keyword evidence="5" id="KW-0548">Nucleotidyltransferase</keyword>
<dbReference type="SUPFAM" id="SSF55073">
    <property type="entry name" value="Nucleotide cyclase"/>
    <property type="match status" value="1"/>
</dbReference>
<dbReference type="SMART" id="SM00267">
    <property type="entry name" value="GGDEF"/>
    <property type="match status" value="1"/>
</dbReference>
<dbReference type="AlphaFoldDB" id="A0A518EUZ6"/>
<evidence type="ECO:0000256" key="1">
    <source>
        <dbReference type="ARBA" id="ARBA00012528"/>
    </source>
</evidence>
<comment type="catalytic activity">
    <reaction evidence="2">
        <text>2 GTP = 3',3'-c-di-GMP + 2 diphosphate</text>
        <dbReference type="Rhea" id="RHEA:24898"/>
        <dbReference type="ChEBI" id="CHEBI:33019"/>
        <dbReference type="ChEBI" id="CHEBI:37565"/>
        <dbReference type="ChEBI" id="CHEBI:58805"/>
        <dbReference type="EC" id="2.7.7.65"/>
    </reaction>
</comment>
<feature type="region of interest" description="Disordered" evidence="3">
    <location>
        <begin position="429"/>
        <end position="455"/>
    </location>
</feature>
<sequence>MGKIEKVSGYGRFLGPADGSPGMGLGYLPGMSARPRRLRPMRLLIADLPTASVGPAGTFDGEPIGSPPSADSGRSRSPSPELARVFRPLEALGVELVVTETAQATEDALQSKPFDILVIDARAFGKGAARPWDRRARSGARKNGAIPILLVADPDDPIPAVVAGRALRGSQWDLVHRDAPPEELLLRTERIMDQVQLLDDLERARYHASHDDRTGLLRPLRFDARLREHFSAAQRHRLELALVLVDLDRFGEVNKAYDHTVGDELIARAGSVIRMSLRTEDVGARIGGDEFALILPYTQRVDAARVVTRLAGRFRALSGPPPQRYHGRSDEGQEDLLARSSGGSIAVSASIGFETFDGTDLRSPEELRQRAERALRSAKERGGNQGIYYRSLEEEEEWAPKILHPQPPPAPLTYTASLGNFPVSGDARLFRSEDLKGGEPKRSDHEDERLDAFDD</sequence>
<dbReference type="InterPro" id="IPR043128">
    <property type="entry name" value="Rev_trsase/Diguanyl_cyclase"/>
</dbReference>
<proteinExistence type="predicted"/>
<evidence type="ECO:0000313" key="6">
    <source>
        <dbReference type="Proteomes" id="UP000320390"/>
    </source>
</evidence>
<dbReference type="PANTHER" id="PTHR45138:SF9">
    <property type="entry name" value="DIGUANYLATE CYCLASE DGCM-RELATED"/>
    <property type="match status" value="1"/>
</dbReference>
<evidence type="ECO:0000259" key="4">
    <source>
        <dbReference type="PROSITE" id="PS50887"/>
    </source>
</evidence>
<dbReference type="PROSITE" id="PS50887">
    <property type="entry name" value="GGDEF"/>
    <property type="match status" value="1"/>
</dbReference>
<dbReference type="EC" id="2.7.7.65" evidence="1"/>
<accession>A0A518EUZ6</accession>
<dbReference type="GO" id="GO:0052621">
    <property type="term" value="F:diguanylate cyclase activity"/>
    <property type="evidence" value="ECO:0007669"/>
    <property type="project" value="UniProtKB-EC"/>
</dbReference>
<dbReference type="Pfam" id="PF00990">
    <property type="entry name" value="GGDEF"/>
    <property type="match status" value="1"/>
</dbReference>
<keyword evidence="6" id="KW-1185">Reference proteome</keyword>
<protein>
    <recommendedName>
        <fullName evidence="1">diguanylate cyclase</fullName>
        <ecNumber evidence="1">2.7.7.65</ecNumber>
    </recommendedName>
</protein>
<feature type="domain" description="GGDEF" evidence="4">
    <location>
        <begin position="238"/>
        <end position="391"/>
    </location>
</feature>
<dbReference type="CDD" id="cd01949">
    <property type="entry name" value="GGDEF"/>
    <property type="match status" value="1"/>
</dbReference>
<dbReference type="OrthoDB" id="244535at2"/>
<dbReference type="PANTHER" id="PTHR45138">
    <property type="entry name" value="REGULATORY COMPONENTS OF SENSORY TRANSDUCTION SYSTEM"/>
    <property type="match status" value="1"/>
</dbReference>